<dbReference type="AlphaFoldDB" id="A0A0E2DGZ6"/>
<dbReference type="Proteomes" id="UP000001340">
    <property type="component" value="Unassembled WGS sequence"/>
</dbReference>
<evidence type="ECO:0008006" key="3">
    <source>
        <dbReference type="Google" id="ProtNLM"/>
    </source>
</evidence>
<reference evidence="1 2" key="1">
    <citation type="submission" date="2012-10" db="EMBL/GenBank/DDBJ databases">
        <authorList>
            <person name="Harkins D.M."/>
            <person name="Durkin A.S."/>
            <person name="Brinkac L.M."/>
            <person name="Haft D.H."/>
            <person name="Selengut J.D."/>
            <person name="Sanka R."/>
            <person name="DePew J."/>
            <person name="Purushe J."/>
            <person name="Chanthongthip A."/>
            <person name="Lattana O."/>
            <person name="Phetsouvanh R."/>
            <person name="Newton P.N."/>
            <person name="Vinetz J.M."/>
            <person name="Sutton G.G."/>
            <person name="Nierman W.C."/>
            <person name="Fouts D.E."/>
        </authorList>
    </citation>
    <scope>NUCLEOTIDE SEQUENCE [LARGE SCALE GENOMIC DNA]</scope>
    <source>
        <strain evidence="1 2">UI 12758</strain>
    </source>
</reference>
<sequence length="134" mass="16024">MEDKSLTAKEISRFLSLDTRMVRWLFDPMFFTERTVRFSENIVVARLNRAYKPANIYNEKREIKNRRCLSLKEKFLLPSNVENKLGVSKATLSRYREDRRIGFIQLTDRTIRYPELDIQEFLQNGHAKALTYED</sequence>
<proteinExistence type="predicted"/>
<dbReference type="RefSeq" id="WP_000389689.1">
    <property type="nucleotide sequence ID" value="NZ_AHNR02000040.1"/>
</dbReference>
<evidence type="ECO:0000313" key="1">
    <source>
        <dbReference type="EMBL" id="EKR54920.1"/>
    </source>
</evidence>
<protein>
    <recommendedName>
        <fullName evidence="3">DNA-binding protein</fullName>
    </recommendedName>
</protein>
<name>A0A0E2DGZ6_LEPIR</name>
<gene>
    <name evidence="1" type="ORF">LEP1GSC105_3788</name>
</gene>
<evidence type="ECO:0000313" key="2">
    <source>
        <dbReference type="Proteomes" id="UP000001340"/>
    </source>
</evidence>
<comment type="caution">
    <text evidence="1">The sequence shown here is derived from an EMBL/GenBank/DDBJ whole genome shotgun (WGS) entry which is preliminary data.</text>
</comment>
<accession>A0A0E2DGZ6</accession>
<dbReference type="EMBL" id="AHNR02000040">
    <property type="protein sequence ID" value="EKR54920.1"/>
    <property type="molecule type" value="Genomic_DNA"/>
</dbReference>
<organism evidence="1 2">
    <name type="scientific">Leptospira interrogans str. UI 12758</name>
    <dbReference type="NCBI Taxonomy" id="1049938"/>
    <lineage>
        <taxon>Bacteria</taxon>
        <taxon>Pseudomonadati</taxon>
        <taxon>Spirochaetota</taxon>
        <taxon>Spirochaetia</taxon>
        <taxon>Leptospirales</taxon>
        <taxon>Leptospiraceae</taxon>
        <taxon>Leptospira</taxon>
    </lineage>
</organism>